<organism evidence="1">
    <name type="scientific">Bifidobacterium breve</name>
    <dbReference type="NCBI Taxonomy" id="1685"/>
    <lineage>
        <taxon>Bacteria</taxon>
        <taxon>Bacillati</taxon>
        <taxon>Actinomycetota</taxon>
        <taxon>Actinomycetes</taxon>
        <taxon>Bifidobacteriales</taxon>
        <taxon>Bifidobacteriaceae</taxon>
        <taxon>Bifidobacterium</taxon>
    </lineage>
</organism>
<dbReference type="AlphaFoldDB" id="A0A6N2SZ85"/>
<proteinExistence type="predicted"/>
<protein>
    <submittedName>
        <fullName evidence="1">Uncharacterized protein</fullName>
    </submittedName>
</protein>
<name>A0A6N2SZ85_BIFBR</name>
<sequence>MFGFVSLGVSFASLVISCAALYWSRMARIEAAGAVERSRYALESSRKHVGLPYDHKIVHDWELRTQFGFAPQIKDDWTRRKDSDGVADSDDAFEVFSDGTYRIVPNSGVFSVLKPVFCREHGTCDDPACPYAICAGVQRVRTSLVLCPRSGIAYIDTGGDGLEMIPNALQALASSDRSTGPGEDSAVARS</sequence>
<evidence type="ECO:0000313" key="1">
    <source>
        <dbReference type="EMBL" id="VYS97531.1"/>
    </source>
</evidence>
<accession>A0A6N2SZ85</accession>
<dbReference type="EMBL" id="CACRSN010000009">
    <property type="protein sequence ID" value="VYS97531.1"/>
    <property type="molecule type" value="Genomic_DNA"/>
</dbReference>
<reference evidence="1" key="1">
    <citation type="submission" date="2019-11" db="EMBL/GenBank/DDBJ databases">
        <authorList>
            <person name="Feng L."/>
        </authorList>
    </citation>
    <scope>NUCLEOTIDE SEQUENCE</scope>
    <source>
        <strain evidence="1">BbreveLFYP81</strain>
    </source>
</reference>
<gene>
    <name evidence="1" type="ORF">BBLFYP81_01106</name>
</gene>